<evidence type="ECO:0000259" key="7">
    <source>
        <dbReference type="Pfam" id="PF13906"/>
    </source>
</evidence>
<feature type="domain" description="Cationic amino acid transporter C-terminal" evidence="7">
    <location>
        <begin position="657"/>
        <end position="707"/>
    </location>
</feature>
<evidence type="ECO:0000256" key="2">
    <source>
        <dbReference type="ARBA" id="ARBA00022692"/>
    </source>
</evidence>
<dbReference type="Proteomes" id="UP000078492">
    <property type="component" value="Unassembled WGS sequence"/>
</dbReference>
<keyword evidence="2 6" id="KW-0812">Transmembrane</keyword>
<dbReference type="Gene3D" id="1.20.1740.10">
    <property type="entry name" value="Amino acid/polyamine transporter I"/>
    <property type="match status" value="1"/>
</dbReference>
<keyword evidence="3 6" id="KW-1133">Transmembrane helix</keyword>
<feature type="transmembrane region" description="Helical" evidence="6">
    <location>
        <begin position="280"/>
        <end position="304"/>
    </location>
</feature>
<feature type="transmembrane region" description="Helical" evidence="6">
    <location>
        <begin position="211"/>
        <end position="228"/>
    </location>
</feature>
<dbReference type="Pfam" id="PF13520">
    <property type="entry name" value="AA_permease_2"/>
    <property type="match status" value="1"/>
</dbReference>
<feature type="transmembrane region" description="Helical" evidence="6">
    <location>
        <begin position="182"/>
        <end position="199"/>
    </location>
</feature>
<feature type="transmembrane region" description="Helical" evidence="6">
    <location>
        <begin position="85"/>
        <end position="106"/>
    </location>
</feature>
<dbReference type="Pfam" id="PF13906">
    <property type="entry name" value="AA_permease_C"/>
    <property type="match status" value="1"/>
</dbReference>
<feature type="transmembrane region" description="Helical" evidence="6">
    <location>
        <begin position="53"/>
        <end position="73"/>
    </location>
</feature>
<keyword evidence="4 6" id="KW-0472">Membrane</keyword>
<keyword evidence="9" id="KW-1185">Reference proteome</keyword>
<dbReference type="PANTHER" id="PTHR43243:SF17">
    <property type="entry name" value="CATIONIC AMINO ACID TRANSPORTER-RELATED"/>
    <property type="match status" value="1"/>
</dbReference>
<dbReference type="InterPro" id="IPR029485">
    <property type="entry name" value="CAT_C"/>
</dbReference>
<reference evidence="8 9" key="1">
    <citation type="submission" date="2015-09" db="EMBL/GenBank/DDBJ databases">
        <title>Trachymyrmex cornetzi WGS genome.</title>
        <authorList>
            <person name="Nygaard S."/>
            <person name="Hu H."/>
            <person name="Boomsma J."/>
            <person name="Zhang G."/>
        </authorList>
    </citation>
    <scope>NUCLEOTIDE SEQUENCE [LARGE SCALE GENOMIC DNA]</scope>
    <source>
        <strain evidence="8">Tcor2-1</strain>
        <tissue evidence="8">Whole body</tissue>
    </source>
</reference>
<feature type="region of interest" description="Disordered" evidence="5">
    <location>
        <begin position="497"/>
        <end position="521"/>
    </location>
</feature>
<evidence type="ECO:0000256" key="1">
    <source>
        <dbReference type="ARBA" id="ARBA00004141"/>
    </source>
</evidence>
<evidence type="ECO:0000256" key="6">
    <source>
        <dbReference type="SAM" id="Phobius"/>
    </source>
</evidence>
<feature type="transmembrane region" description="Helical" evidence="6">
    <location>
        <begin position="370"/>
        <end position="397"/>
    </location>
</feature>
<comment type="subcellular location">
    <subcellularLocation>
        <location evidence="1">Membrane</location>
        <topology evidence="1">Multi-pass membrane protein</topology>
    </subcellularLocation>
</comment>
<sequence>MKLDLDREKGLELFGKLIRTKNIESLQGDQPKTGPEPLHPADSKQKLQKCLTTLDLTSLGVGSCVGTGMYLVAGMVARSVAGPGVVFSFIIAAIASIFSGACYAEFGVRVPHTTGSAYMYSYVTVGELIAFIIGWNMVLEYLIGTSACACALSACLDALANGAISGAIANSVGTILGRPPDFLAFVITILMMLLMAAGVKKSLVFNNVLNAINLAVWVFVMAAGMFYVDSNNWSEHSGFLPYGWSGVFTGAATCFYAFIGFDIIATTGEEATNPKRSIPLAIVSSLIIILVAYVTSSMILTLIVPYDQVDQDSALVEMFGQVGAYKCKYIVAVGALAGLTVSMFGSMFPMPRIVYAMAQDGLIFRSLSQVWPATGTPAIATLTSGMCAAFAALLIQLEVLVEMMSIGTLLAYTLVSTCVLILRYQPHSTNLIELLPQSLRTPCRSPTKETQGNGQVTYGKELRPDQLTTALNSVQTSQSELTTTNNGQRITVRRVRRCNSSSPDSDDTYGGEEDEVGLGKDDQYLVSDRTENKFYGSVHAAAAASSCGSAHQYPGNTPIIGPPLNYLQRRLQAAQYLCPAIFPWVDRGPATEASGRYVMKLVGILYVLILIFDLIIVCGMGNMGTFTTILLFLFLFAIIGILLVISRKPQNRSSVMFMTPGLPFVPAIAVTVNIYLIFKLSILTLVRFTVWMTLGFIMYFQYGIKNSSLEEANASENIDDIVVGGTAGNIELTVTEHHQRQQQKQYSPDHSIYESQQLDAFGQPVFGSTNFGGTPNQQQHISIGGHQQRQTGAAGSGRRIDQTASTTTGKNLFIDQDSFPTWDD</sequence>
<feature type="transmembrane region" description="Helical" evidence="6">
    <location>
        <begin position="684"/>
        <end position="702"/>
    </location>
</feature>
<organism evidence="8 9">
    <name type="scientific">Trachymyrmex cornetzi</name>
    <dbReference type="NCBI Taxonomy" id="471704"/>
    <lineage>
        <taxon>Eukaryota</taxon>
        <taxon>Metazoa</taxon>
        <taxon>Ecdysozoa</taxon>
        <taxon>Arthropoda</taxon>
        <taxon>Hexapoda</taxon>
        <taxon>Insecta</taxon>
        <taxon>Pterygota</taxon>
        <taxon>Neoptera</taxon>
        <taxon>Endopterygota</taxon>
        <taxon>Hymenoptera</taxon>
        <taxon>Apocrita</taxon>
        <taxon>Aculeata</taxon>
        <taxon>Formicoidea</taxon>
        <taxon>Formicidae</taxon>
        <taxon>Myrmicinae</taxon>
        <taxon>Trachymyrmex</taxon>
    </lineage>
</organism>
<feature type="transmembrane region" description="Helical" evidence="6">
    <location>
        <begin position="118"/>
        <end position="138"/>
    </location>
</feature>
<dbReference type="EMBL" id="KQ980989">
    <property type="protein sequence ID" value="KYN10705.1"/>
    <property type="molecule type" value="Genomic_DNA"/>
</dbReference>
<evidence type="ECO:0000313" key="9">
    <source>
        <dbReference type="Proteomes" id="UP000078492"/>
    </source>
</evidence>
<dbReference type="AlphaFoldDB" id="A0A195DCR8"/>
<feature type="transmembrane region" description="Helical" evidence="6">
    <location>
        <begin position="657"/>
        <end position="678"/>
    </location>
</feature>
<feature type="region of interest" description="Disordered" evidence="5">
    <location>
        <begin position="779"/>
        <end position="808"/>
    </location>
</feature>
<dbReference type="GO" id="GO:0015171">
    <property type="term" value="F:amino acid transmembrane transporter activity"/>
    <property type="evidence" value="ECO:0007669"/>
    <property type="project" value="TreeGrafter"/>
</dbReference>
<dbReference type="KEGG" id="tcz:108768910"/>
<feature type="compositionally biased region" description="Acidic residues" evidence="5">
    <location>
        <begin position="504"/>
        <end position="516"/>
    </location>
</feature>
<feature type="transmembrane region" description="Helical" evidence="6">
    <location>
        <begin position="403"/>
        <end position="422"/>
    </location>
</feature>
<dbReference type="GO" id="GO:0005886">
    <property type="term" value="C:plasma membrane"/>
    <property type="evidence" value="ECO:0007669"/>
    <property type="project" value="TreeGrafter"/>
</dbReference>
<feature type="compositionally biased region" description="Low complexity" evidence="5">
    <location>
        <begin position="779"/>
        <end position="790"/>
    </location>
</feature>
<accession>A0A195DCR8</accession>
<dbReference type="InterPro" id="IPR002293">
    <property type="entry name" value="AA/rel_permease1"/>
</dbReference>
<feature type="transmembrane region" description="Helical" evidence="6">
    <location>
        <begin position="240"/>
        <end position="259"/>
    </location>
</feature>
<dbReference type="FunFam" id="1.20.1740.10:FF:000010">
    <property type="entry name" value="probable cationic amino acid transporter"/>
    <property type="match status" value="1"/>
</dbReference>
<dbReference type="STRING" id="471704.A0A195DCR8"/>
<evidence type="ECO:0000256" key="3">
    <source>
        <dbReference type="ARBA" id="ARBA00022989"/>
    </source>
</evidence>
<feature type="region of interest" description="Disordered" evidence="5">
    <location>
        <begin position="442"/>
        <end position="462"/>
    </location>
</feature>
<dbReference type="PANTHER" id="PTHR43243">
    <property type="entry name" value="INNER MEMBRANE TRANSPORTER YGJI-RELATED"/>
    <property type="match status" value="1"/>
</dbReference>
<feature type="transmembrane region" description="Helical" evidence="6">
    <location>
        <begin position="329"/>
        <end position="349"/>
    </location>
</feature>
<feature type="transmembrane region" description="Helical" evidence="6">
    <location>
        <begin position="623"/>
        <end position="645"/>
    </location>
</feature>
<name>A0A195DCR8_9HYME</name>
<gene>
    <name evidence="8" type="ORF">ALC57_17312</name>
</gene>
<dbReference type="OrthoDB" id="3900342at2759"/>
<feature type="transmembrane region" description="Helical" evidence="6">
    <location>
        <begin position="597"/>
        <end position="617"/>
    </location>
</feature>
<evidence type="ECO:0000313" key="8">
    <source>
        <dbReference type="EMBL" id="KYN10705.1"/>
    </source>
</evidence>
<protein>
    <submittedName>
        <fullName evidence="8">Putative cationic amino acid transporter</fullName>
    </submittedName>
</protein>
<evidence type="ECO:0000256" key="4">
    <source>
        <dbReference type="ARBA" id="ARBA00023136"/>
    </source>
</evidence>
<proteinExistence type="predicted"/>
<evidence type="ECO:0000256" key="5">
    <source>
        <dbReference type="SAM" id="MobiDB-lite"/>
    </source>
</evidence>